<evidence type="ECO:0000256" key="1">
    <source>
        <dbReference type="SAM" id="MobiDB-lite"/>
    </source>
</evidence>
<reference evidence="2 3" key="1">
    <citation type="submission" date="2020-08" db="EMBL/GenBank/DDBJ databases">
        <title>Sequencing the genomes of 1000 actinobacteria strains.</title>
        <authorList>
            <person name="Klenk H.-P."/>
        </authorList>
    </citation>
    <scope>NUCLEOTIDE SEQUENCE [LARGE SCALE GENOMIC DNA]</scope>
    <source>
        <strain evidence="2 3">DSM 44593</strain>
    </source>
</reference>
<organism evidence="2 3">
    <name type="scientific">Streptomonospora salina</name>
    <dbReference type="NCBI Taxonomy" id="104205"/>
    <lineage>
        <taxon>Bacteria</taxon>
        <taxon>Bacillati</taxon>
        <taxon>Actinomycetota</taxon>
        <taxon>Actinomycetes</taxon>
        <taxon>Streptosporangiales</taxon>
        <taxon>Nocardiopsidaceae</taxon>
        <taxon>Streptomonospora</taxon>
    </lineage>
</organism>
<name>A0A841ED32_9ACTN</name>
<sequence length="143" mass="13461">MQVVDFPAVSLAGIARVFAPCRRLFALPDVRSLLFWSLCARAQVGGLPIAVTFPVAGWTGSNGLAGLAGPVAGGLTGGTAVAGPVTGWPVDTGGVAAGAAGAAAATAPAAAALGLAAATPTTPAAAGPPTAAPPPTAPTARAE</sequence>
<feature type="region of interest" description="Disordered" evidence="1">
    <location>
        <begin position="120"/>
        <end position="143"/>
    </location>
</feature>
<evidence type="ECO:0000313" key="2">
    <source>
        <dbReference type="EMBL" id="MBB6000304.1"/>
    </source>
</evidence>
<proteinExistence type="predicted"/>
<comment type="caution">
    <text evidence="2">The sequence shown here is derived from an EMBL/GenBank/DDBJ whole genome shotgun (WGS) entry which is preliminary data.</text>
</comment>
<dbReference type="AlphaFoldDB" id="A0A841ED32"/>
<keyword evidence="3" id="KW-1185">Reference proteome</keyword>
<gene>
    <name evidence="2" type="ORF">HNR25_004055</name>
</gene>
<protein>
    <submittedName>
        <fullName evidence="2">Uncharacterized protein</fullName>
    </submittedName>
</protein>
<feature type="compositionally biased region" description="Low complexity" evidence="1">
    <location>
        <begin position="120"/>
        <end position="129"/>
    </location>
</feature>
<dbReference type="Proteomes" id="UP000578077">
    <property type="component" value="Unassembled WGS sequence"/>
</dbReference>
<accession>A0A841ED32</accession>
<evidence type="ECO:0000313" key="3">
    <source>
        <dbReference type="Proteomes" id="UP000578077"/>
    </source>
</evidence>
<dbReference type="EMBL" id="JACHLY010000001">
    <property type="protein sequence ID" value="MBB6000304.1"/>
    <property type="molecule type" value="Genomic_DNA"/>
</dbReference>